<dbReference type="Pfam" id="PF10235">
    <property type="entry name" value="Cript"/>
    <property type="match status" value="1"/>
</dbReference>
<gene>
    <name evidence="9" type="ORF">DL546_000570</name>
</gene>
<protein>
    <recommendedName>
        <fullName evidence="3">Cysteine-rich PDZ-binding protein</fullName>
    </recommendedName>
    <alternativeName>
        <fullName evidence="8">Cysteine-rich interactor of PDZ three</fullName>
    </alternativeName>
</protein>
<evidence type="ECO:0000256" key="1">
    <source>
        <dbReference type="ARBA" id="ARBA00004496"/>
    </source>
</evidence>
<comment type="subcellular location">
    <subcellularLocation>
        <location evidence="1">Cytoplasm</location>
    </subcellularLocation>
</comment>
<keyword evidence="6" id="KW-0747">Spliceosome</keyword>
<comment type="caution">
    <text evidence="9">The sequence shown here is derived from an EMBL/GenBank/DDBJ whole genome shotgun (WGS) entry which is preliminary data.</text>
</comment>
<dbReference type="GO" id="GO:0031122">
    <property type="term" value="P:cytoplasmic microtubule organization"/>
    <property type="evidence" value="ECO:0007669"/>
    <property type="project" value="TreeGrafter"/>
</dbReference>
<evidence type="ECO:0000256" key="2">
    <source>
        <dbReference type="ARBA" id="ARBA00009021"/>
    </source>
</evidence>
<keyword evidence="7" id="KW-0508">mRNA splicing</keyword>
<dbReference type="AlphaFoldDB" id="A0A420XXB2"/>
<dbReference type="EMBL" id="QVQW01000110">
    <property type="protein sequence ID" value="RKU40303.1"/>
    <property type="molecule type" value="Genomic_DNA"/>
</dbReference>
<keyword evidence="4" id="KW-0963">Cytoplasm</keyword>
<dbReference type="GO" id="GO:0005681">
    <property type="term" value="C:spliceosomal complex"/>
    <property type="evidence" value="ECO:0007669"/>
    <property type="project" value="UniProtKB-KW"/>
</dbReference>
<evidence type="ECO:0000256" key="6">
    <source>
        <dbReference type="ARBA" id="ARBA00022728"/>
    </source>
</evidence>
<dbReference type="GO" id="GO:0008017">
    <property type="term" value="F:microtubule binding"/>
    <property type="evidence" value="ECO:0007669"/>
    <property type="project" value="TreeGrafter"/>
</dbReference>
<name>A0A420XXB2_9PEZI</name>
<accession>A0A420XXB2</accession>
<evidence type="ECO:0000256" key="7">
    <source>
        <dbReference type="ARBA" id="ARBA00023187"/>
    </source>
</evidence>
<dbReference type="PANTHER" id="PTHR11805">
    <property type="entry name" value="CYSTEINE-RICH PDZ-BINDING PROTEIN"/>
    <property type="match status" value="1"/>
</dbReference>
<dbReference type="GO" id="GO:0005737">
    <property type="term" value="C:cytoplasm"/>
    <property type="evidence" value="ECO:0007669"/>
    <property type="project" value="UniProtKB-SubCell"/>
</dbReference>
<evidence type="ECO:0000256" key="3">
    <source>
        <dbReference type="ARBA" id="ARBA00018615"/>
    </source>
</evidence>
<evidence type="ECO:0000256" key="8">
    <source>
        <dbReference type="ARBA" id="ARBA00032518"/>
    </source>
</evidence>
<dbReference type="GO" id="GO:0006397">
    <property type="term" value="P:mRNA processing"/>
    <property type="evidence" value="ECO:0007669"/>
    <property type="project" value="UniProtKB-KW"/>
</dbReference>
<evidence type="ECO:0000256" key="5">
    <source>
        <dbReference type="ARBA" id="ARBA00022664"/>
    </source>
</evidence>
<evidence type="ECO:0000313" key="9">
    <source>
        <dbReference type="EMBL" id="RKU40303.1"/>
    </source>
</evidence>
<reference evidence="9 10" key="1">
    <citation type="submission" date="2018-08" db="EMBL/GenBank/DDBJ databases">
        <title>Draft genome of the lignicolous fungus Coniochaeta pulveracea.</title>
        <authorList>
            <person name="Borstlap C.J."/>
            <person name="De Witt R.N."/>
            <person name="Botha A."/>
            <person name="Volschenk H."/>
        </authorList>
    </citation>
    <scope>NUCLEOTIDE SEQUENCE [LARGE SCALE GENOMIC DNA]</scope>
    <source>
        <strain evidence="9 10">CAB683</strain>
    </source>
</reference>
<dbReference type="Proteomes" id="UP000275385">
    <property type="component" value="Unassembled WGS sequence"/>
</dbReference>
<sequence>MVCAKCQNKAKTTLATPVVKKKSEMYYGSPASSSATGAKKSATLGQTGISKSKLLSKSAKNPFAQYSASCTRCSTKVSQGHAYCNQCAYKQNVCHICGKPDKKTNPAAPVVSGQKFSSK</sequence>
<proteinExistence type="inferred from homology"/>
<keyword evidence="5" id="KW-0507">mRNA processing</keyword>
<comment type="similarity">
    <text evidence="2">Belongs to the CRIPT family.</text>
</comment>
<dbReference type="PANTHER" id="PTHR11805:SF1">
    <property type="entry name" value="CYSTEINE-RICH PDZ-BINDING PROTEIN"/>
    <property type="match status" value="1"/>
</dbReference>
<dbReference type="STRING" id="177199.A0A420XXB2"/>
<evidence type="ECO:0000256" key="4">
    <source>
        <dbReference type="ARBA" id="ARBA00022490"/>
    </source>
</evidence>
<evidence type="ECO:0000313" key="10">
    <source>
        <dbReference type="Proteomes" id="UP000275385"/>
    </source>
</evidence>
<dbReference type="GO" id="GO:0008380">
    <property type="term" value="P:RNA splicing"/>
    <property type="evidence" value="ECO:0007669"/>
    <property type="project" value="UniProtKB-KW"/>
</dbReference>
<keyword evidence="10" id="KW-1185">Reference proteome</keyword>
<dbReference type="OrthoDB" id="147332at2759"/>
<dbReference type="InterPro" id="IPR019367">
    <property type="entry name" value="PDZ-binding_CRIPT"/>
</dbReference>
<organism evidence="9 10">
    <name type="scientific">Coniochaeta pulveracea</name>
    <dbReference type="NCBI Taxonomy" id="177199"/>
    <lineage>
        <taxon>Eukaryota</taxon>
        <taxon>Fungi</taxon>
        <taxon>Dikarya</taxon>
        <taxon>Ascomycota</taxon>
        <taxon>Pezizomycotina</taxon>
        <taxon>Sordariomycetes</taxon>
        <taxon>Sordariomycetidae</taxon>
        <taxon>Coniochaetales</taxon>
        <taxon>Coniochaetaceae</taxon>
        <taxon>Coniochaeta</taxon>
    </lineage>
</organism>